<comment type="caution">
    <text evidence="1">The sequence shown here is derived from an EMBL/GenBank/DDBJ whole genome shotgun (WGS) entry which is preliminary data.</text>
</comment>
<keyword evidence="2" id="KW-1185">Reference proteome</keyword>
<reference evidence="1 2" key="1">
    <citation type="journal article" date="2019" name="Genome Biol. Evol.">
        <title>Insights into the evolution of the New World diploid cottons (Gossypium, subgenus Houzingenia) based on genome sequencing.</title>
        <authorList>
            <person name="Grover C.E."/>
            <person name="Arick M.A. 2nd"/>
            <person name="Thrash A."/>
            <person name="Conover J.L."/>
            <person name="Sanders W.S."/>
            <person name="Peterson D.G."/>
            <person name="Frelichowski J.E."/>
            <person name="Scheffler J.A."/>
            <person name="Scheffler B.E."/>
            <person name="Wendel J.F."/>
        </authorList>
    </citation>
    <scope>NUCLEOTIDE SEQUENCE [LARGE SCALE GENOMIC DNA]</scope>
    <source>
        <strain evidence="1">8</strain>
        <tissue evidence="1">Leaf</tissue>
    </source>
</reference>
<name>A0A7J9DQM5_9ROSI</name>
<dbReference type="Proteomes" id="UP000593568">
    <property type="component" value="Unassembled WGS sequence"/>
</dbReference>
<dbReference type="EMBL" id="JABEZW010000004">
    <property type="protein sequence ID" value="MBA0762695.1"/>
    <property type="molecule type" value="Genomic_DNA"/>
</dbReference>
<proteinExistence type="predicted"/>
<evidence type="ECO:0000313" key="2">
    <source>
        <dbReference type="Proteomes" id="UP000593568"/>
    </source>
</evidence>
<evidence type="ECO:0000313" key="1">
    <source>
        <dbReference type="EMBL" id="MBA0762695.1"/>
    </source>
</evidence>
<organism evidence="1 2">
    <name type="scientific">Gossypium trilobum</name>
    <dbReference type="NCBI Taxonomy" id="34281"/>
    <lineage>
        <taxon>Eukaryota</taxon>
        <taxon>Viridiplantae</taxon>
        <taxon>Streptophyta</taxon>
        <taxon>Embryophyta</taxon>
        <taxon>Tracheophyta</taxon>
        <taxon>Spermatophyta</taxon>
        <taxon>Magnoliopsida</taxon>
        <taxon>eudicotyledons</taxon>
        <taxon>Gunneridae</taxon>
        <taxon>Pentapetalae</taxon>
        <taxon>rosids</taxon>
        <taxon>malvids</taxon>
        <taxon>Malvales</taxon>
        <taxon>Malvaceae</taxon>
        <taxon>Malvoideae</taxon>
        <taxon>Gossypium</taxon>
    </lineage>
</organism>
<dbReference type="AlphaFoldDB" id="A0A7J9DQM5"/>
<protein>
    <submittedName>
        <fullName evidence="1">Uncharacterized protein</fullName>
    </submittedName>
</protein>
<accession>A0A7J9DQM5</accession>
<gene>
    <name evidence="1" type="ORF">Gotri_012277</name>
</gene>
<sequence>MEEEYWHIILELDTVRKIEIKNRFNY</sequence>